<dbReference type="AlphaFoldDB" id="A0A2W1JCM7"/>
<dbReference type="SUPFAM" id="SSF48452">
    <property type="entry name" value="TPR-like"/>
    <property type="match status" value="1"/>
</dbReference>
<keyword evidence="4" id="KW-1133">Transmembrane helix</keyword>
<evidence type="ECO:0000256" key="1">
    <source>
        <dbReference type="ARBA" id="ARBA00022737"/>
    </source>
</evidence>
<evidence type="ECO:0000313" key="6">
    <source>
        <dbReference type="Proteomes" id="UP000248857"/>
    </source>
</evidence>
<reference evidence="5 6" key="1">
    <citation type="journal article" date="2018" name="Sci. Rep.">
        <title>A novel species of the marine cyanobacterium Acaryochloris with a unique pigment content and lifestyle.</title>
        <authorList>
            <person name="Partensky F."/>
            <person name="Six C."/>
            <person name="Ratin M."/>
            <person name="Garczarek L."/>
            <person name="Vaulot D."/>
            <person name="Probert I."/>
            <person name="Calteau A."/>
            <person name="Gourvil P."/>
            <person name="Marie D."/>
            <person name="Grebert T."/>
            <person name="Bouchier C."/>
            <person name="Le Panse S."/>
            <person name="Gachenot M."/>
            <person name="Rodriguez F."/>
            <person name="Garrido J.L."/>
        </authorList>
    </citation>
    <scope>NUCLEOTIDE SEQUENCE [LARGE SCALE GENOMIC DNA]</scope>
    <source>
        <strain evidence="5 6">RCC1774</strain>
    </source>
</reference>
<feature type="repeat" description="TPR" evidence="3">
    <location>
        <begin position="131"/>
        <end position="164"/>
    </location>
</feature>
<keyword evidence="2 3" id="KW-0802">TPR repeat</keyword>
<evidence type="ECO:0000313" key="5">
    <source>
        <dbReference type="EMBL" id="PZD71566.1"/>
    </source>
</evidence>
<dbReference type="PANTHER" id="PTHR44943:SF8">
    <property type="entry name" value="TPR REPEAT-CONTAINING PROTEIN MJ0263"/>
    <property type="match status" value="1"/>
</dbReference>
<feature type="repeat" description="TPR" evidence="3">
    <location>
        <begin position="56"/>
        <end position="89"/>
    </location>
</feature>
<dbReference type="EMBL" id="PQWO01000016">
    <property type="protein sequence ID" value="PZD71566.1"/>
    <property type="molecule type" value="Genomic_DNA"/>
</dbReference>
<dbReference type="InterPro" id="IPR011990">
    <property type="entry name" value="TPR-like_helical_dom_sf"/>
</dbReference>
<dbReference type="Gene3D" id="1.25.40.10">
    <property type="entry name" value="Tetratricopeptide repeat domain"/>
    <property type="match status" value="1"/>
</dbReference>
<dbReference type="PROSITE" id="PS50293">
    <property type="entry name" value="TPR_REGION"/>
    <property type="match status" value="2"/>
</dbReference>
<name>A0A2W1JCM7_9CYAN</name>
<protein>
    <submittedName>
        <fullName evidence="5">Photosystem I assembly protein Ycf3</fullName>
    </submittedName>
</protein>
<comment type="caution">
    <text evidence="5">The sequence shown here is derived from an EMBL/GenBank/DDBJ whole genome shotgun (WGS) entry which is preliminary data.</text>
</comment>
<dbReference type="OrthoDB" id="485055at2"/>
<accession>A0A2W1JCM7</accession>
<dbReference type="InterPro" id="IPR019734">
    <property type="entry name" value="TPR_rpt"/>
</dbReference>
<dbReference type="PANTHER" id="PTHR44943">
    <property type="entry name" value="CELLULOSE SYNTHASE OPERON PROTEIN C"/>
    <property type="match status" value="1"/>
</dbReference>
<keyword evidence="6" id="KW-1185">Reference proteome</keyword>
<evidence type="ECO:0000256" key="3">
    <source>
        <dbReference type="PROSITE-ProRule" id="PRU00339"/>
    </source>
</evidence>
<gene>
    <name evidence="5" type="primary">ycf3_13</name>
    <name evidence="5" type="ORF">C1752_06186</name>
</gene>
<organism evidence="5 6">
    <name type="scientific">Acaryochloris thomasi RCC1774</name>
    <dbReference type="NCBI Taxonomy" id="1764569"/>
    <lineage>
        <taxon>Bacteria</taxon>
        <taxon>Bacillati</taxon>
        <taxon>Cyanobacteriota</taxon>
        <taxon>Cyanophyceae</taxon>
        <taxon>Acaryochloridales</taxon>
        <taxon>Acaryochloridaceae</taxon>
        <taxon>Acaryochloris</taxon>
        <taxon>Acaryochloris thomasi</taxon>
    </lineage>
</organism>
<sequence>MQALKSLPLATIYLALLLGLLLFAVIMIGRQVMQTRKTESTIARLQTKIREGSGSVEEYFELGSIYLMKKLPGQAVGQFQKAIKLIEADEEIPPESAPIYNALGFAFFNQDQFDMAIRQYKEALERQPTYVTALNNLGHVYEKKNLTSQALETYEKSLEQDPKNSTANRRIKVLKRRLVPTSPTS</sequence>
<dbReference type="PROSITE" id="PS50005">
    <property type="entry name" value="TPR"/>
    <property type="match status" value="3"/>
</dbReference>
<dbReference type="RefSeq" id="WP_110987983.1">
    <property type="nucleotide sequence ID" value="NZ_CAWNWM010000016.1"/>
</dbReference>
<evidence type="ECO:0000256" key="4">
    <source>
        <dbReference type="SAM" id="Phobius"/>
    </source>
</evidence>
<keyword evidence="4" id="KW-0812">Transmembrane</keyword>
<dbReference type="InterPro" id="IPR051685">
    <property type="entry name" value="Ycf3/AcsC/BcsC/TPR_MFPF"/>
</dbReference>
<proteinExistence type="predicted"/>
<keyword evidence="4" id="KW-0472">Membrane</keyword>
<feature type="repeat" description="TPR" evidence="3">
    <location>
        <begin position="97"/>
        <end position="130"/>
    </location>
</feature>
<dbReference type="Proteomes" id="UP000248857">
    <property type="component" value="Unassembled WGS sequence"/>
</dbReference>
<feature type="transmembrane region" description="Helical" evidence="4">
    <location>
        <begin position="6"/>
        <end position="28"/>
    </location>
</feature>
<dbReference type="Pfam" id="PF13424">
    <property type="entry name" value="TPR_12"/>
    <property type="match status" value="1"/>
</dbReference>
<evidence type="ECO:0000256" key="2">
    <source>
        <dbReference type="ARBA" id="ARBA00022803"/>
    </source>
</evidence>
<dbReference type="SMART" id="SM00028">
    <property type="entry name" value="TPR"/>
    <property type="match status" value="3"/>
</dbReference>
<keyword evidence="1" id="KW-0677">Repeat</keyword>